<gene>
    <name evidence="1" type="ORF">KY290_024782</name>
</gene>
<accession>A0ABQ7URN4</accession>
<protein>
    <submittedName>
        <fullName evidence="1">Uncharacterized protein</fullName>
    </submittedName>
</protein>
<evidence type="ECO:0000313" key="2">
    <source>
        <dbReference type="Proteomes" id="UP000826656"/>
    </source>
</evidence>
<organism evidence="1 2">
    <name type="scientific">Solanum tuberosum</name>
    <name type="common">Potato</name>
    <dbReference type="NCBI Taxonomy" id="4113"/>
    <lineage>
        <taxon>Eukaryota</taxon>
        <taxon>Viridiplantae</taxon>
        <taxon>Streptophyta</taxon>
        <taxon>Embryophyta</taxon>
        <taxon>Tracheophyta</taxon>
        <taxon>Spermatophyta</taxon>
        <taxon>Magnoliopsida</taxon>
        <taxon>eudicotyledons</taxon>
        <taxon>Gunneridae</taxon>
        <taxon>Pentapetalae</taxon>
        <taxon>asterids</taxon>
        <taxon>lamiids</taxon>
        <taxon>Solanales</taxon>
        <taxon>Solanaceae</taxon>
        <taxon>Solanoideae</taxon>
        <taxon>Solaneae</taxon>
        <taxon>Solanum</taxon>
    </lineage>
</organism>
<sequence length="61" mass="6957">MLTVIDRKAHDDSWMGRMLVMAQLQLRIDGHPLSEDEIVTLAECYPLTDSAMYLCRMGPAF</sequence>
<evidence type="ECO:0000313" key="1">
    <source>
        <dbReference type="EMBL" id="KAH0754512.1"/>
    </source>
</evidence>
<comment type="caution">
    <text evidence="1">The sequence shown here is derived from an EMBL/GenBank/DDBJ whole genome shotgun (WGS) entry which is preliminary data.</text>
</comment>
<dbReference type="Proteomes" id="UP000826656">
    <property type="component" value="Unassembled WGS sequence"/>
</dbReference>
<proteinExistence type="predicted"/>
<dbReference type="EMBL" id="JAIVGD010000018">
    <property type="protein sequence ID" value="KAH0754512.1"/>
    <property type="molecule type" value="Genomic_DNA"/>
</dbReference>
<keyword evidence="2" id="KW-1185">Reference proteome</keyword>
<name>A0ABQ7URN4_SOLTU</name>
<reference evidence="1 2" key="1">
    <citation type="journal article" date="2021" name="bioRxiv">
        <title>Chromosome-scale and haplotype-resolved genome assembly of a tetraploid potato cultivar.</title>
        <authorList>
            <person name="Sun H."/>
            <person name="Jiao W.-B."/>
            <person name="Krause K."/>
            <person name="Campoy J.A."/>
            <person name="Goel M."/>
            <person name="Folz-Donahue K."/>
            <person name="Kukat C."/>
            <person name="Huettel B."/>
            <person name="Schneeberger K."/>
        </authorList>
    </citation>
    <scope>NUCLEOTIDE SEQUENCE [LARGE SCALE GENOMIC DNA]</scope>
    <source>
        <strain evidence="1">SolTubOtavaFocal</strain>
        <tissue evidence="1">Leaves</tissue>
    </source>
</reference>